<dbReference type="Gene3D" id="1.10.260.40">
    <property type="entry name" value="lambda repressor-like DNA-binding domains"/>
    <property type="match status" value="1"/>
</dbReference>
<reference evidence="1 2" key="1">
    <citation type="submission" date="2023-01" db="EMBL/GenBank/DDBJ databases">
        <title>Complete genome sequence of Muricauda aquimarina strain IFOP_LL357.</title>
        <authorList>
            <person name="Gajardo G."/>
            <person name="Ueki S."/>
            <person name="Maruyama F."/>
        </authorList>
    </citation>
    <scope>NUCLEOTIDE SEQUENCE [LARGE SCALE GENOMIC DNA]</scope>
    <source>
        <strain evidence="1 2">IFOP_LL357</strain>
    </source>
</reference>
<sequence>MADKNTNKSKVYFSDKYVCKFISEEWLTSKDTSARKYGKIYGVNYHVIEKIQQENGYNIPLSTLSTICFNHGIKLSDFFKLVEKKYGEFLNDSYEYK</sequence>
<proteinExistence type="predicted"/>
<keyword evidence="2" id="KW-1185">Reference proteome</keyword>
<gene>
    <name evidence="1" type="ORF">MACH07_24410</name>
</gene>
<dbReference type="AlphaFoldDB" id="A0AA48HB36"/>
<dbReference type="GO" id="GO:0003677">
    <property type="term" value="F:DNA binding"/>
    <property type="evidence" value="ECO:0007669"/>
    <property type="project" value="InterPro"/>
</dbReference>
<accession>A0AA48HB36</accession>
<organism evidence="1 2">
    <name type="scientific">Flagellimonas marinaquae</name>
    <dbReference type="NCBI Taxonomy" id="254955"/>
    <lineage>
        <taxon>Bacteria</taxon>
        <taxon>Pseudomonadati</taxon>
        <taxon>Bacteroidota</taxon>
        <taxon>Flavobacteriia</taxon>
        <taxon>Flavobacteriales</taxon>
        <taxon>Flavobacteriaceae</taxon>
        <taxon>Flagellimonas</taxon>
    </lineage>
</organism>
<protein>
    <submittedName>
        <fullName evidence="1">Uncharacterized protein</fullName>
    </submittedName>
</protein>
<dbReference type="RefSeq" id="WP_119619046.1">
    <property type="nucleotide sequence ID" value="NZ_AP027268.1"/>
</dbReference>
<evidence type="ECO:0000313" key="1">
    <source>
        <dbReference type="EMBL" id="BDW93609.1"/>
    </source>
</evidence>
<dbReference type="EMBL" id="AP027268">
    <property type="protein sequence ID" value="BDW93609.1"/>
    <property type="molecule type" value="Genomic_DNA"/>
</dbReference>
<dbReference type="InterPro" id="IPR010982">
    <property type="entry name" value="Lambda_DNA-bd_dom_sf"/>
</dbReference>
<evidence type="ECO:0000313" key="2">
    <source>
        <dbReference type="Proteomes" id="UP001330184"/>
    </source>
</evidence>
<name>A0AA48HB36_9FLAO</name>
<dbReference type="Proteomes" id="UP001330184">
    <property type="component" value="Chromosome"/>
</dbReference>